<protein>
    <recommendedName>
        <fullName evidence="5">Lipoprotein</fullName>
    </recommendedName>
</protein>
<keyword evidence="4" id="KW-1185">Reference proteome</keyword>
<proteinExistence type="predicted"/>
<reference evidence="3 4" key="1">
    <citation type="submission" date="2018-02" db="EMBL/GenBank/DDBJ databases">
        <title>Complete genome sequencing of Faecalibacterium prausnitzii strains isolated from the human gut.</title>
        <authorList>
            <person name="Fitzgerald B.C."/>
            <person name="Shkoporov A.N."/>
            <person name="Ross P.R."/>
            <person name="Hill C."/>
        </authorList>
    </citation>
    <scope>NUCLEOTIDE SEQUENCE [LARGE SCALE GENOMIC DNA]</scope>
    <source>
        <strain evidence="3 4">APC922/41-1</strain>
    </source>
</reference>
<evidence type="ECO:0000313" key="4">
    <source>
        <dbReference type="Proteomes" id="UP000250429"/>
    </source>
</evidence>
<evidence type="ECO:0000256" key="1">
    <source>
        <dbReference type="SAM" id="MobiDB-lite"/>
    </source>
</evidence>
<comment type="caution">
    <text evidence="3">The sequence shown here is derived from an EMBL/GenBank/DDBJ whole genome shotgun (WGS) entry which is preliminary data.</text>
</comment>
<feature type="chain" id="PRO_5039563114" description="Lipoprotein" evidence="2">
    <location>
        <begin position="21"/>
        <end position="266"/>
    </location>
</feature>
<dbReference type="PROSITE" id="PS51257">
    <property type="entry name" value="PROKAR_LIPOPROTEIN"/>
    <property type="match status" value="1"/>
</dbReference>
<organism evidence="3 4">
    <name type="scientific">Faecalibacterium hattorii</name>
    <dbReference type="NCBI Taxonomy" id="2935520"/>
    <lineage>
        <taxon>Bacteria</taxon>
        <taxon>Bacillati</taxon>
        <taxon>Bacillota</taxon>
        <taxon>Clostridia</taxon>
        <taxon>Eubacteriales</taxon>
        <taxon>Oscillospiraceae</taxon>
        <taxon>Faecalibacterium</taxon>
    </lineage>
</organism>
<sequence>MKHRLAALFLTVALFCTLLAGCAPTPDVPGPGGGSSSSGSTNNGGNSESEDNNNGGNTATKLQPKAYMEAYNVSYITSEIISKNPYVANYVFSVVNPNKNYSLSSVKISIDLTDNNGKPLTDYTTIQSIAPGDTVRFAYSASYSVPVHIGGCRVDPVLSSYFKTPETESDGTPKMAKSSDITVVGAKETKTSSKFDYNIINGTALNTSHYPCKVKVSLLLKKNGQTVYATWVNSPSDVLANGKFPVTIYAPKNIDYDSFDLIAIPC</sequence>
<evidence type="ECO:0000256" key="2">
    <source>
        <dbReference type="SAM" id="SignalP"/>
    </source>
</evidence>
<evidence type="ECO:0008006" key="5">
    <source>
        <dbReference type="Google" id="ProtNLM"/>
    </source>
</evidence>
<name>A0A329UH62_9FIRM</name>
<accession>A0A329UH62</accession>
<dbReference type="Proteomes" id="UP000250429">
    <property type="component" value="Unassembled WGS sequence"/>
</dbReference>
<keyword evidence="2" id="KW-0732">Signal</keyword>
<dbReference type="EMBL" id="PRLC01000011">
    <property type="protein sequence ID" value="RAW60446.1"/>
    <property type="molecule type" value="Genomic_DNA"/>
</dbReference>
<gene>
    <name evidence="3" type="ORF">C4N23_08580</name>
</gene>
<feature type="region of interest" description="Disordered" evidence="1">
    <location>
        <begin position="29"/>
        <end position="61"/>
    </location>
</feature>
<evidence type="ECO:0000313" key="3">
    <source>
        <dbReference type="EMBL" id="RAW60446.1"/>
    </source>
</evidence>
<dbReference type="RefSeq" id="WP_112145453.1">
    <property type="nucleotide sequence ID" value="NZ_PRLC01000011.1"/>
</dbReference>
<dbReference type="AlphaFoldDB" id="A0A329UH62"/>
<feature type="signal peptide" evidence="2">
    <location>
        <begin position="1"/>
        <end position="20"/>
    </location>
</feature>
<feature type="compositionally biased region" description="Low complexity" evidence="1">
    <location>
        <begin position="37"/>
        <end position="58"/>
    </location>
</feature>